<reference evidence="5 6" key="1">
    <citation type="journal article" date="2015" name="Nature">
        <title>rRNA introns, odd ribosomes, and small enigmatic genomes across a large radiation of phyla.</title>
        <authorList>
            <person name="Brown C.T."/>
            <person name="Hug L.A."/>
            <person name="Thomas B.C."/>
            <person name="Sharon I."/>
            <person name="Castelle C.J."/>
            <person name="Singh A."/>
            <person name="Wilkins M.J."/>
            <person name="Williams K.H."/>
            <person name="Banfield J.F."/>
        </authorList>
    </citation>
    <scope>NUCLEOTIDE SEQUENCE [LARGE SCALE GENOMIC DNA]</scope>
</reference>
<dbReference type="PRINTS" id="PR00502">
    <property type="entry name" value="NUDIXFAMILY"/>
</dbReference>
<dbReference type="GO" id="GO:0006167">
    <property type="term" value="P:AMP biosynthetic process"/>
    <property type="evidence" value="ECO:0007669"/>
    <property type="project" value="TreeGrafter"/>
</dbReference>
<feature type="compositionally biased region" description="Basic and acidic residues" evidence="3">
    <location>
        <begin position="15"/>
        <end position="26"/>
    </location>
</feature>
<dbReference type="Pfam" id="PF00293">
    <property type="entry name" value="NUDIX"/>
    <property type="match status" value="1"/>
</dbReference>
<dbReference type="SUPFAM" id="SSF55811">
    <property type="entry name" value="Nudix"/>
    <property type="match status" value="1"/>
</dbReference>
<dbReference type="GO" id="GO:0006754">
    <property type="term" value="P:ATP biosynthetic process"/>
    <property type="evidence" value="ECO:0007669"/>
    <property type="project" value="TreeGrafter"/>
</dbReference>
<dbReference type="Gene3D" id="3.90.79.10">
    <property type="entry name" value="Nucleoside Triphosphate Pyrophosphohydrolase"/>
    <property type="match status" value="1"/>
</dbReference>
<evidence type="ECO:0000259" key="4">
    <source>
        <dbReference type="PROSITE" id="PS51462"/>
    </source>
</evidence>
<dbReference type="PANTHER" id="PTHR21340">
    <property type="entry name" value="DIADENOSINE 5,5-P1,P4-TETRAPHOSPHATE PYROPHOSPHOHYDROLASE MUTT"/>
    <property type="match status" value="1"/>
</dbReference>
<dbReference type="InterPro" id="IPR051325">
    <property type="entry name" value="Nudix_hydrolase_domain"/>
</dbReference>
<comment type="similarity">
    <text evidence="2">Belongs to the Nudix hydrolase family.</text>
</comment>
<dbReference type="InterPro" id="IPR020476">
    <property type="entry name" value="Nudix_hydrolase"/>
</dbReference>
<feature type="compositionally biased region" description="Basic residues" evidence="3">
    <location>
        <begin position="1"/>
        <end position="10"/>
    </location>
</feature>
<evidence type="ECO:0000256" key="3">
    <source>
        <dbReference type="SAM" id="MobiDB-lite"/>
    </source>
</evidence>
<evidence type="ECO:0000313" key="6">
    <source>
        <dbReference type="Proteomes" id="UP000034054"/>
    </source>
</evidence>
<feature type="domain" description="Nudix hydrolase" evidence="4">
    <location>
        <begin position="26"/>
        <end position="162"/>
    </location>
</feature>
<dbReference type="PROSITE" id="PS51462">
    <property type="entry name" value="NUDIX"/>
    <property type="match status" value="1"/>
</dbReference>
<organism evidence="5 6">
    <name type="scientific">Candidatus Uhrbacteria bacterium GW2011_GWA2_52_8d</name>
    <dbReference type="NCBI Taxonomy" id="1618979"/>
    <lineage>
        <taxon>Bacteria</taxon>
        <taxon>Candidatus Uhriibacteriota</taxon>
    </lineage>
</organism>
<evidence type="ECO:0000313" key="5">
    <source>
        <dbReference type="EMBL" id="KKW31681.1"/>
    </source>
</evidence>
<sequence length="170" mass="19551">MHLKKPKAPKSNKPLSEKPAKREPVSREISAGGIVFRRSGSNVAFAVMKDSYGKWTFPKGHVEDGEDIEEAAARETLEELGLDEVRLLDYLGKIDIWFRDKFHKKGQLIHKDIHYYLFEANEHSELHPDPDEHVYEAKWVPFSKAERISSYPDMVPIVKAALRLVKSLKK</sequence>
<dbReference type="InterPro" id="IPR020084">
    <property type="entry name" value="NUDIX_hydrolase_CS"/>
</dbReference>
<feature type="region of interest" description="Disordered" evidence="3">
    <location>
        <begin position="1"/>
        <end position="26"/>
    </location>
</feature>
<dbReference type="InterPro" id="IPR015797">
    <property type="entry name" value="NUDIX_hydrolase-like_dom_sf"/>
</dbReference>
<dbReference type="GO" id="GO:0004081">
    <property type="term" value="F:bis(5'-nucleosyl)-tetraphosphatase (asymmetrical) activity"/>
    <property type="evidence" value="ECO:0007669"/>
    <property type="project" value="TreeGrafter"/>
</dbReference>
<dbReference type="InterPro" id="IPR000086">
    <property type="entry name" value="NUDIX_hydrolase_dom"/>
</dbReference>
<dbReference type="CDD" id="cd03673">
    <property type="entry name" value="NUDIX_Ap6A_hydrolase"/>
    <property type="match status" value="1"/>
</dbReference>
<dbReference type="PROSITE" id="PS00893">
    <property type="entry name" value="NUDIX_BOX"/>
    <property type="match status" value="1"/>
</dbReference>
<dbReference type="EMBL" id="LCRH01000052">
    <property type="protein sequence ID" value="KKW31681.1"/>
    <property type="molecule type" value="Genomic_DNA"/>
</dbReference>
<name>A0A0G1XLB4_9BACT</name>
<proteinExistence type="inferred from homology"/>
<accession>A0A0G1XLB4</accession>
<evidence type="ECO:0000256" key="2">
    <source>
        <dbReference type="RuleBase" id="RU003476"/>
    </source>
</evidence>
<dbReference type="PANTHER" id="PTHR21340:SF0">
    <property type="entry name" value="BIS(5'-NUCLEOSYL)-TETRAPHOSPHATASE [ASYMMETRICAL]"/>
    <property type="match status" value="1"/>
</dbReference>
<keyword evidence="1 2" id="KW-0378">Hydrolase</keyword>
<comment type="caution">
    <text evidence="5">The sequence shown here is derived from an EMBL/GenBank/DDBJ whole genome shotgun (WGS) entry which is preliminary data.</text>
</comment>
<dbReference type="Proteomes" id="UP000034054">
    <property type="component" value="Unassembled WGS sequence"/>
</dbReference>
<protein>
    <recommendedName>
        <fullName evidence="4">Nudix hydrolase domain-containing protein</fullName>
    </recommendedName>
</protein>
<gene>
    <name evidence="5" type="ORF">UY76_C0052G0005</name>
</gene>
<dbReference type="AlphaFoldDB" id="A0A0G1XLB4"/>
<evidence type="ECO:0000256" key="1">
    <source>
        <dbReference type="ARBA" id="ARBA00022801"/>
    </source>
</evidence>